<comment type="caution">
    <text evidence="2">The sequence shown here is derived from an EMBL/GenBank/DDBJ whole genome shotgun (WGS) entry which is preliminary data.</text>
</comment>
<accession>A0ABS8T4Z1</accession>
<reference evidence="2 3" key="1">
    <citation type="journal article" date="2021" name="BMC Genomics">
        <title>Datura genome reveals duplications of psychoactive alkaloid biosynthetic genes and high mutation rate following tissue culture.</title>
        <authorList>
            <person name="Rajewski A."/>
            <person name="Carter-House D."/>
            <person name="Stajich J."/>
            <person name="Litt A."/>
        </authorList>
    </citation>
    <scope>NUCLEOTIDE SEQUENCE [LARGE SCALE GENOMIC DNA]</scope>
    <source>
        <strain evidence="2">AR-01</strain>
    </source>
</reference>
<dbReference type="EMBL" id="JACEIK010001106">
    <property type="protein sequence ID" value="MCD7466023.1"/>
    <property type="molecule type" value="Genomic_DNA"/>
</dbReference>
<feature type="compositionally biased region" description="Polar residues" evidence="1">
    <location>
        <begin position="28"/>
        <end position="38"/>
    </location>
</feature>
<feature type="compositionally biased region" description="Low complexity" evidence="1">
    <location>
        <begin position="47"/>
        <end position="59"/>
    </location>
</feature>
<sequence length="364" mass="40288">MAQETRKMIRTSQRGNKPTTEVLEMNTPKASASQTNGTVIRGTSAPSAAQRSAQSVQRVKGNNVEKKVPNQSMVGRGGWKKCLPAKICSYLRVSVTTVQQRTALFTQPSPIINEGLQIHTEKVPNIGRIERIGDEAVVVDILPKALTFSSEYLVDVPGTDDVQYRSLVYEGDLPNVRYNCEWGYEVSVLHLSRLRKSSTRGIRCVWLLRLKFGGKFGAFSASPTWHVKISQSTTCSTCTPLAYFEVAQDQKAFALELVVFKDDDEESSRARPSKETFPYITYVLGVSRGAAPSQNPGYVDRGSSSRSRRGDQATKALGDHSFNRQLPSCSCFIVATAHKTTSDKEVKIEMSSDEINFLKAMMDL</sequence>
<feature type="compositionally biased region" description="Basic and acidic residues" evidence="1">
    <location>
        <begin position="308"/>
        <end position="317"/>
    </location>
</feature>
<name>A0ABS8T4Z1_DATST</name>
<gene>
    <name evidence="2" type="ORF">HAX54_002347</name>
</gene>
<proteinExistence type="predicted"/>
<evidence type="ECO:0000313" key="2">
    <source>
        <dbReference type="EMBL" id="MCD7466023.1"/>
    </source>
</evidence>
<evidence type="ECO:0000256" key="1">
    <source>
        <dbReference type="SAM" id="MobiDB-lite"/>
    </source>
</evidence>
<feature type="compositionally biased region" description="Polar residues" evidence="1">
    <location>
        <begin position="10"/>
        <end position="19"/>
    </location>
</feature>
<evidence type="ECO:0000313" key="3">
    <source>
        <dbReference type="Proteomes" id="UP000823775"/>
    </source>
</evidence>
<feature type="region of interest" description="Disordered" evidence="1">
    <location>
        <begin position="293"/>
        <end position="317"/>
    </location>
</feature>
<organism evidence="2 3">
    <name type="scientific">Datura stramonium</name>
    <name type="common">Jimsonweed</name>
    <name type="synonym">Common thornapple</name>
    <dbReference type="NCBI Taxonomy" id="4076"/>
    <lineage>
        <taxon>Eukaryota</taxon>
        <taxon>Viridiplantae</taxon>
        <taxon>Streptophyta</taxon>
        <taxon>Embryophyta</taxon>
        <taxon>Tracheophyta</taxon>
        <taxon>Spermatophyta</taxon>
        <taxon>Magnoliopsida</taxon>
        <taxon>eudicotyledons</taxon>
        <taxon>Gunneridae</taxon>
        <taxon>Pentapetalae</taxon>
        <taxon>asterids</taxon>
        <taxon>lamiids</taxon>
        <taxon>Solanales</taxon>
        <taxon>Solanaceae</taxon>
        <taxon>Solanoideae</taxon>
        <taxon>Datureae</taxon>
        <taxon>Datura</taxon>
    </lineage>
</organism>
<dbReference type="Proteomes" id="UP000823775">
    <property type="component" value="Unassembled WGS sequence"/>
</dbReference>
<feature type="region of interest" description="Disordered" evidence="1">
    <location>
        <begin position="1"/>
        <end position="60"/>
    </location>
</feature>
<keyword evidence="3" id="KW-1185">Reference proteome</keyword>
<protein>
    <submittedName>
        <fullName evidence="2">Uncharacterized protein</fullName>
    </submittedName>
</protein>